<dbReference type="Gene3D" id="2.40.30.170">
    <property type="match status" value="1"/>
</dbReference>
<comment type="caution">
    <text evidence="5">The sequence shown here is derived from an EMBL/GenBank/DDBJ whole genome shotgun (WGS) entry which is preliminary data.</text>
</comment>
<keyword evidence="2" id="KW-0175">Coiled coil</keyword>
<feature type="coiled-coil region" evidence="2">
    <location>
        <begin position="98"/>
        <end position="125"/>
    </location>
</feature>
<comment type="similarity">
    <text evidence="1">Belongs to the membrane fusion protein (MFP) (TC 8.A.1) family.</text>
</comment>
<keyword evidence="6" id="KW-1185">Reference proteome</keyword>
<sequence>MVPAPRRPRGIAPILCLLAGLAGPLAAQEAFAVRIVTAQRQPVATMVTIVGTVEAANAYPLAFRSGGQVTQVEVETGDHVPAGGVIARVDPASAEAQAAASRAALGAAEARLRQAEQERDRAQGLLDRGTGTQSDLDNALEAFVSARSARDGAQAQLEIAEQAVEDTVLRAPEAVTVLERSVDPGEVVGAGAQVAQVASEGRLEAVFQAPDVAGLAEMRGTEAELTPEGRESFTAAVTEVSPVVDASGTVAVRAAIPEDVDPAPTIGTLITGRVPLPSEQLVTVPWSALTADADGPAVWTVDPETMRVQLTQVTLGRFTDADIGVTEGLADGTQVVAEGGQFLFPGREVTPLASQEDQE</sequence>
<organism evidence="5 6">
    <name type="scientific">Pseudoroseicyclus aestuarii</name>
    <dbReference type="NCBI Taxonomy" id="1795041"/>
    <lineage>
        <taxon>Bacteria</taxon>
        <taxon>Pseudomonadati</taxon>
        <taxon>Pseudomonadota</taxon>
        <taxon>Alphaproteobacteria</taxon>
        <taxon>Rhodobacterales</taxon>
        <taxon>Paracoccaceae</taxon>
        <taxon>Pseudoroseicyclus</taxon>
    </lineage>
</organism>
<dbReference type="Gene3D" id="2.40.50.100">
    <property type="match status" value="1"/>
</dbReference>
<dbReference type="SUPFAM" id="SSF111369">
    <property type="entry name" value="HlyD-like secretion proteins"/>
    <property type="match status" value="1"/>
</dbReference>
<dbReference type="Gene3D" id="2.40.420.20">
    <property type="match status" value="1"/>
</dbReference>
<evidence type="ECO:0000259" key="4">
    <source>
        <dbReference type="Pfam" id="PF25967"/>
    </source>
</evidence>
<feature type="chain" id="PRO_5016366743" evidence="3">
    <location>
        <begin position="28"/>
        <end position="359"/>
    </location>
</feature>
<feature type="domain" description="Multidrug resistance protein MdtA-like C-terminal permuted SH3" evidence="4">
    <location>
        <begin position="282"/>
        <end position="341"/>
    </location>
</feature>
<dbReference type="Proteomes" id="UP000248311">
    <property type="component" value="Unassembled WGS sequence"/>
</dbReference>
<accession>A0A318SNF1</accession>
<dbReference type="GO" id="GO:1990281">
    <property type="term" value="C:efflux pump complex"/>
    <property type="evidence" value="ECO:0007669"/>
    <property type="project" value="TreeGrafter"/>
</dbReference>
<gene>
    <name evidence="5" type="ORF">DFP88_10497</name>
</gene>
<name>A0A318SNF1_9RHOB</name>
<reference evidence="5 6" key="1">
    <citation type="submission" date="2018-06" db="EMBL/GenBank/DDBJ databases">
        <title>Genomic Encyclopedia of Type Strains, Phase III (KMG-III): the genomes of soil and plant-associated and newly described type strains.</title>
        <authorList>
            <person name="Whitman W."/>
        </authorList>
    </citation>
    <scope>NUCLEOTIDE SEQUENCE [LARGE SCALE GENOMIC DNA]</scope>
    <source>
        <strain evidence="5 6">CECT 9025</strain>
    </source>
</reference>
<dbReference type="RefSeq" id="WP_181418636.1">
    <property type="nucleotide sequence ID" value="NZ_QJTE01000004.1"/>
</dbReference>
<dbReference type="Gene3D" id="1.10.287.470">
    <property type="entry name" value="Helix hairpin bin"/>
    <property type="match status" value="1"/>
</dbReference>
<dbReference type="NCBIfam" id="TIGR01730">
    <property type="entry name" value="RND_mfp"/>
    <property type="match status" value="1"/>
</dbReference>
<dbReference type="InterPro" id="IPR006143">
    <property type="entry name" value="RND_pump_MFP"/>
</dbReference>
<dbReference type="GO" id="GO:0015562">
    <property type="term" value="F:efflux transmembrane transporter activity"/>
    <property type="evidence" value="ECO:0007669"/>
    <property type="project" value="TreeGrafter"/>
</dbReference>
<evidence type="ECO:0000313" key="5">
    <source>
        <dbReference type="EMBL" id="PYE82343.1"/>
    </source>
</evidence>
<evidence type="ECO:0000256" key="2">
    <source>
        <dbReference type="SAM" id="Coils"/>
    </source>
</evidence>
<evidence type="ECO:0000256" key="3">
    <source>
        <dbReference type="SAM" id="SignalP"/>
    </source>
</evidence>
<evidence type="ECO:0000313" key="6">
    <source>
        <dbReference type="Proteomes" id="UP000248311"/>
    </source>
</evidence>
<evidence type="ECO:0000256" key="1">
    <source>
        <dbReference type="ARBA" id="ARBA00009477"/>
    </source>
</evidence>
<keyword evidence="3" id="KW-0732">Signal</keyword>
<dbReference type="InterPro" id="IPR058627">
    <property type="entry name" value="MdtA-like_C"/>
</dbReference>
<dbReference type="EMBL" id="QJTE01000004">
    <property type="protein sequence ID" value="PYE82343.1"/>
    <property type="molecule type" value="Genomic_DNA"/>
</dbReference>
<proteinExistence type="inferred from homology"/>
<dbReference type="PANTHER" id="PTHR30469:SF38">
    <property type="entry name" value="HLYD FAMILY SECRETION PROTEIN"/>
    <property type="match status" value="1"/>
</dbReference>
<protein>
    <submittedName>
        <fullName evidence="5">RND family efflux transporter MFP subunit</fullName>
    </submittedName>
</protein>
<dbReference type="PANTHER" id="PTHR30469">
    <property type="entry name" value="MULTIDRUG RESISTANCE PROTEIN MDTA"/>
    <property type="match status" value="1"/>
</dbReference>
<feature type="signal peptide" evidence="3">
    <location>
        <begin position="1"/>
        <end position="27"/>
    </location>
</feature>
<dbReference type="AlphaFoldDB" id="A0A318SNF1"/>
<dbReference type="Pfam" id="PF25967">
    <property type="entry name" value="RND-MFP_C"/>
    <property type="match status" value="1"/>
</dbReference>